<evidence type="ECO:0000256" key="5">
    <source>
        <dbReference type="ARBA" id="ARBA00022679"/>
    </source>
</evidence>
<dbReference type="PANTHER" id="PTHR30307:SF0">
    <property type="entry name" value="S-ADENOSYLMETHIONINE:TRNA RIBOSYLTRANSFERASE-ISOMERASE"/>
    <property type="match status" value="1"/>
</dbReference>
<reference evidence="14 15" key="1">
    <citation type="journal article" date="2014" name="FEMS Microbiol. Lett.">
        <title>Genome sequencing analysis reveals virulence-related gene content of Ochrobactrum intermedium strain 229E, a urease-positive strain isolated from the human gastric niche.</title>
        <authorList>
            <person name="Kulkarni G.J."/>
            <person name="Shetty S."/>
            <person name="Dharne M.S."/>
            <person name="Shouche Y.S."/>
        </authorList>
    </citation>
    <scope>NUCLEOTIDE SEQUENCE [LARGE SCALE GENOMIC DNA]</scope>
    <source>
        <strain evidence="14 15">229E</strain>
    </source>
</reference>
<dbReference type="Proteomes" id="UP000016842">
    <property type="component" value="Unassembled WGS sequence"/>
</dbReference>
<evidence type="ECO:0000313" key="14">
    <source>
        <dbReference type="EMBL" id="ERM02323.1"/>
    </source>
</evidence>
<evidence type="ECO:0000313" key="15">
    <source>
        <dbReference type="Proteomes" id="UP000016842"/>
    </source>
</evidence>
<dbReference type="GO" id="GO:0008616">
    <property type="term" value="P:tRNA queuosine(34) biosynthetic process"/>
    <property type="evidence" value="ECO:0007669"/>
    <property type="project" value="UniProtKB-UniRule"/>
</dbReference>
<dbReference type="GO" id="GO:0005737">
    <property type="term" value="C:cytoplasm"/>
    <property type="evidence" value="ECO:0007669"/>
    <property type="project" value="UniProtKB-SubCell"/>
</dbReference>
<dbReference type="EC" id="2.4.99.17" evidence="10 13"/>
<evidence type="ECO:0000256" key="8">
    <source>
        <dbReference type="ARBA" id="ARBA00052751"/>
    </source>
</evidence>
<keyword evidence="5 13" id="KW-0808">Transferase</keyword>
<dbReference type="Gene3D" id="2.40.10.240">
    <property type="entry name" value="QueA-like"/>
    <property type="match status" value="1"/>
</dbReference>
<comment type="subunit">
    <text evidence="3 13">Monomer.</text>
</comment>
<dbReference type="PANTHER" id="PTHR30307">
    <property type="entry name" value="S-ADENOSYLMETHIONINE:TRNA RIBOSYLTRANSFERASE-ISOMERASE"/>
    <property type="match status" value="1"/>
</dbReference>
<dbReference type="EMBL" id="ASXJ01000092">
    <property type="protein sequence ID" value="ERM02323.1"/>
    <property type="molecule type" value="Genomic_DNA"/>
</dbReference>
<comment type="function">
    <text evidence="13">Transfers and isomerizes the ribose moiety from AdoMet to the 7-aminomethyl group of 7-deazaguanine (preQ1-tRNA) to give epoxyqueuosine (oQ-tRNA).</text>
</comment>
<evidence type="ECO:0000256" key="4">
    <source>
        <dbReference type="ARBA" id="ARBA00022490"/>
    </source>
</evidence>
<evidence type="ECO:0000256" key="1">
    <source>
        <dbReference type="ARBA" id="ARBA00004496"/>
    </source>
</evidence>
<dbReference type="NCBIfam" id="NF001140">
    <property type="entry name" value="PRK00147.1"/>
    <property type="match status" value="1"/>
</dbReference>
<evidence type="ECO:0000256" key="7">
    <source>
        <dbReference type="ARBA" id="ARBA00022785"/>
    </source>
</evidence>
<evidence type="ECO:0000256" key="6">
    <source>
        <dbReference type="ARBA" id="ARBA00022691"/>
    </source>
</evidence>
<dbReference type="SUPFAM" id="SSF111337">
    <property type="entry name" value="QueA-like"/>
    <property type="match status" value="1"/>
</dbReference>
<dbReference type="InterPro" id="IPR042119">
    <property type="entry name" value="QueA_dom2"/>
</dbReference>
<comment type="caution">
    <text evidence="14">The sequence shown here is derived from an EMBL/GenBank/DDBJ whole genome shotgun (WGS) entry which is preliminary data.</text>
</comment>
<dbReference type="Pfam" id="PF02547">
    <property type="entry name" value="Queuosine_synth"/>
    <property type="match status" value="1"/>
</dbReference>
<accession>U4VBC5</accession>
<dbReference type="GO" id="GO:0051075">
    <property type="term" value="F:S-adenosylmethionine:tRNA ribosyltransferase-isomerase activity"/>
    <property type="evidence" value="ECO:0007669"/>
    <property type="project" value="UniProtKB-EC"/>
</dbReference>
<protein>
    <recommendedName>
        <fullName evidence="11 13">S-adenosylmethionine:tRNA ribosyltransferase-isomerase</fullName>
        <ecNumber evidence="10 13">2.4.99.17</ecNumber>
    </recommendedName>
    <alternativeName>
        <fullName evidence="12 13">Queuosine biosynthesis protein QueA</fullName>
    </alternativeName>
</protein>
<comment type="subcellular location">
    <subcellularLocation>
        <location evidence="1 13">Cytoplasm</location>
    </subcellularLocation>
</comment>
<gene>
    <name evidence="13" type="primary">queA</name>
    <name evidence="14" type="ORF">Q644_17245</name>
</gene>
<keyword evidence="6 13" id="KW-0949">S-adenosyl-L-methionine</keyword>
<dbReference type="InterPro" id="IPR042118">
    <property type="entry name" value="QueA_dom1"/>
</dbReference>
<dbReference type="InterPro" id="IPR036100">
    <property type="entry name" value="QueA_sf"/>
</dbReference>
<evidence type="ECO:0000256" key="2">
    <source>
        <dbReference type="ARBA" id="ARBA00004691"/>
    </source>
</evidence>
<dbReference type="Gene3D" id="3.40.1780.10">
    <property type="entry name" value="QueA-like"/>
    <property type="match status" value="1"/>
</dbReference>
<dbReference type="NCBIfam" id="TIGR00113">
    <property type="entry name" value="queA"/>
    <property type="match status" value="1"/>
</dbReference>
<comment type="pathway">
    <text evidence="2 13">tRNA modification; tRNA-queuosine biosynthesis.</text>
</comment>
<comment type="similarity">
    <text evidence="9 13">Belongs to the QueA family.</text>
</comment>
<evidence type="ECO:0000256" key="9">
    <source>
        <dbReference type="ARBA" id="ARBA00061210"/>
    </source>
</evidence>
<keyword evidence="4 13" id="KW-0963">Cytoplasm</keyword>
<keyword evidence="7 13" id="KW-0671">Queuosine biosynthesis</keyword>
<dbReference type="AlphaFoldDB" id="U4VBC5"/>
<dbReference type="HAMAP" id="MF_00113">
    <property type="entry name" value="QueA"/>
    <property type="match status" value="1"/>
</dbReference>
<sequence length="364" mass="40092">MRVDLFDFDLPEESIALRPIEPRDHARLLRVRPGQPFEDRQVFELPDLLHPGDALVFNDTKVIPAQLEGMRERDGNISQVSATLHMRSGADRWKAFLRPAKRVKEGDRIRFGHSGSSCFLGTLDATVAEKGDAGEALLVFDLSGAMLDEAIASVGHIPLPPYIASKRAEDERDRKDYQTVYAREEGAVAAPPTAGLHFTPELLEKIKAKGVEEHFVTLHVGAGTFLPVKADDTADHKMHSEIGHVSQRTADALNAVHERGGRIVCVGTTSLRLIESAAGEDGVIRPWSGATDIFITPGYKFRAVDLLMTNFHLPRSTLFMLVSAFSGLDTMRAAYDHAISNGYRFYSYGDGSLLERADKVKDTA</sequence>
<evidence type="ECO:0000256" key="10">
    <source>
        <dbReference type="ARBA" id="ARBA00066503"/>
    </source>
</evidence>
<evidence type="ECO:0000256" key="11">
    <source>
        <dbReference type="ARBA" id="ARBA00069325"/>
    </source>
</evidence>
<dbReference type="FunFam" id="3.40.1780.10:FF:000001">
    <property type="entry name" value="S-adenosylmethionine:tRNA ribosyltransferase-isomerase"/>
    <property type="match status" value="1"/>
</dbReference>
<name>U4VBC5_9HYPH</name>
<dbReference type="UniPathway" id="UPA00392"/>
<proteinExistence type="inferred from homology"/>
<dbReference type="InterPro" id="IPR003699">
    <property type="entry name" value="QueA"/>
</dbReference>
<comment type="catalytic activity">
    <reaction evidence="8 13">
        <text>7-aminomethyl-7-carbaguanosine(34) in tRNA + S-adenosyl-L-methionine = epoxyqueuosine(34) in tRNA + adenine + L-methionine + 2 H(+)</text>
        <dbReference type="Rhea" id="RHEA:32155"/>
        <dbReference type="Rhea" id="RHEA-COMP:10342"/>
        <dbReference type="Rhea" id="RHEA-COMP:18582"/>
        <dbReference type="ChEBI" id="CHEBI:15378"/>
        <dbReference type="ChEBI" id="CHEBI:16708"/>
        <dbReference type="ChEBI" id="CHEBI:57844"/>
        <dbReference type="ChEBI" id="CHEBI:59789"/>
        <dbReference type="ChEBI" id="CHEBI:82833"/>
        <dbReference type="ChEBI" id="CHEBI:194443"/>
        <dbReference type="EC" id="2.4.99.17"/>
    </reaction>
</comment>
<evidence type="ECO:0000256" key="13">
    <source>
        <dbReference type="HAMAP-Rule" id="MF_00113"/>
    </source>
</evidence>
<evidence type="ECO:0000256" key="3">
    <source>
        <dbReference type="ARBA" id="ARBA00011245"/>
    </source>
</evidence>
<evidence type="ECO:0000256" key="12">
    <source>
        <dbReference type="ARBA" id="ARBA00076160"/>
    </source>
</evidence>
<organism evidence="14 15">
    <name type="scientific">Brucella intermedia 229E</name>
    <dbReference type="NCBI Taxonomy" id="1337887"/>
    <lineage>
        <taxon>Bacteria</taxon>
        <taxon>Pseudomonadati</taxon>
        <taxon>Pseudomonadota</taxon>
        <taxon>Alphaproteobacteria</taxon>
        <taxon>Hyphomicrobiales</taxon>
        <taxon>Brucellaceae</taxon>
        <taxon>Brucella/Ochrobactrum group</taxon>
        <taxon>Brucella</taxon>
    </lineage>
</organism>
<dbReference type="PATRIC" id="fig|1337887.3.peg.1851"/>